<dbReference type="EMBL" id="FNBA01000004">
    <property type="protein sequence ID" value="SDE99375.1"/>
    <property type="molecule type" value="Genomic_DNA"/>
</dbReference>
<gene>
    <name evidence="1" type="ORF">SAMN05421855_10474</name>
</gene>
<sequence>MNKLVQKRLNSIFGVQWLRTTELIHIKKYLQLELQVLKMLEMILKNYVVENNLISNQFNNSYFKAFNYVKKHYSIILINHL</sequence>
<proteinExistence type="predicted"/>
<accession>A0A1G7HG38</accession>
<dbReference type="AlphaFoldDB" id="A0A1G7HG38"/>
<reference evidence="1 2" key="1">
    <citation type="submission" date="2016-10" db="EMBL/GenBank/DDBJ databases">
        <authorList>
            <person name="de Groot N.N."/>
        </authorList>
    </citation>
    <scope>NUCLEOTIDE SEQUENCE [LARGE SCALE GENOMIC DNA]</scope>
    <source>
        <strain evidence="1 2">DSM 16195</strain>
    </source>
</reference>
<organism evidence="1 2">
    <name type="scientific">Ulvibacter litoralis</name>
    <dbReference type="NCBI Taxonomy" id="227084"/>
    <lineage>
        <taxon>Bacteria</taxon>
        <taxon>Pseudomonadati</taxon>
        <taxon>Bacteroidota</taxon>
        <taxon>Flavobacteriia</taxon>
        <taxon>Flavobacteriales</taxon>
        <taxon>Flavobacteriaceae</taxon>
        <taxon>Ulvibacter</taxon>
    </lineage>
</organism>
<evidence type="ECO:0000313" key="2">
    <source>
        <dbReference type="Proteomes" id="UP000199321"/>
    </source>
</evidence>
<dbReference type="Proteomes" id="UP000199321">
    <property type="component" value="Unassembled WGS sequence"/>
</dbReference>
<dbReference type="STRING" id="227084.SAMN05421855_10474"/>
<keyword evidence="2" id="KW-1185">Reference proteome</keyword>
<protein>
    <submittedName>
        <fullName evidence="1">Uncharacterized protein</fullName>
    </submittedName>
</protein>
<name>A0A1G7HG38_9FLAO</name>
<evidence type="ECO:0000313" key="1">
    <source>
        <dbReference type="EMBL" id="SDE99375.1"/>
    </source>
</evidence>